<dbReference type="RefSeq" id="WP_413229717.1">
    <property type="nucleotide sequence ID" value="NZ_CP108110.1"/>
</dbReference>
<dbReference type="Pfam" id="PF21813">
    <property type="entry name" value="DUF6882"/>
    <property type="match status" value="1"/>
</dbReference>
<dbReference type="InterPro" id="IPR049249">
    <property type="entry name" value="DUF6882"/>
</dbReference>
<evidence type="ECO:0000313" key="2">
    <source>
        <dbReference type="Proteomes" id="UP001432222"/>
    </source>
</evidence>
<reference evidence="1" key="1">
    <citation type="submission" date="2022-10" db="EMBL/GenBank/DDBJ databases">
        <title>The complete genomes of actinobacterial strains from the NBC collection.</title>
        <authorList>
            <person name="Joergensen T.S."/>
            <person name="Alvarez Arevalo M."/>
            <person name="Sterndorff E.B."/>
            <person name="Faurdal D."/>
            <person name="Vuksanovic O."/>
            <person name="Mourched A.-S."/>
            <person name="Charusanti P."/>
            <person name="Shaw S."/>
            <person name="Blin K."/>
            <person name="Weber T."/>
        </authorList>
    </citation>
    <scope>NUCLEOTIDE SEQUENCE</scope>
    <source>
        <strain evidence="1">NBC_00222</strain>
    </source>
</reference>
<proteinExistence type="predicted"/>
<organism evidence="1 2">
    <name type="scientific">Kitasatospora purpeofusca</name>
    <dbReference type="NCBI Taxonomy" id="67352"/>
    <lineage>
        <taxon>Bacteria</taxon>
        <taxon>Bacillati</taxon>
        <taxon>Actinomycetota</taxon>
        <taxon>Actinomycetes</taxon>
        <taxon>Kitasatosporales</taxon>
        <taxon>Streptomycetaceae</taxon>
        <taxon>Kitasatospora</taxon>
    </lineage>
</organism>
<keyword evidence="2" id="KW-1185">Reference proteome</keyword>
<sequence length="150" mass="15936">MVAATERVRDFGRAHGLTEFTEETLDLSGFADPRRAAETLAFAAMGVTGAPGYLGVEAGPSTRLYLLPVDPRIAPAGVDPLALPRILTSSTTLIVRSPRLVVSGYFDHFRMVQRQTETGISADLPNGGTVDVDFDGSGRIASVRVHPAGR</sequence>
<name>A0ABZ1TZ38_9ACTN</name>
<accession>A0ABZ1TZ38</accession>
<dbReference type="EMBL" id="CP108110">
    <property type="protein sequence ID" value="WUQ83344.1"/>
    <property type="molecule type" value="Genomic_DNA"/>
</dbReference>
<evidence type="ECO:0000313" key="1">
    <source>
        <dbReference type="EMBL" id="WUQ83344.1"/>
    </source>
</evidence>
<dbReference type="Proteomes" id="UP001432222">
    <property type="component" value="Chromosome"/>
</dbReference>
<gene>
    <name evidence="1" type="ORF">OHA16_10375</name>
</gene>
<protein>
    <submittedName>
        <fullName evidence="1">Uncharacterized protein</fullName>
    </submittedName>
</protein>